<dbReference type="OrthoDB" id="2441991at2759"/>
<reference evidence="1" key="1">
    <citation type="submission" date="2021-06" db="EMBL/GenBank/DDBJ databases">
        <title>Genome Sequence of Mortierella hyaline Strain SCG-10, a Cold-Adapted, Nitrate-Reducing Fungus Isolated from Soil in Minnesota, USA.</title>
        <authorList>
            <person name="Aldossari N."/>
        </authorList>
    </citation>
    <scope>NUCLEOTIDE SEQUENCE</scope>
    <source>
        <strain evidence="1">SCG-10</strain>
    </source>
</reference>
<accession>A0A9P8BSZ0</accession>
<keyword evidence="2" id="KW-1185">Reference proteome</keyword>
<dbReference type="Proteomes" id="UP000707451">
    <property type="component" value="Unassembled WGS sequence"/>
</dbReference>
<evidence type="ECO:0000313" key="1">
    <source>
        <dbReference type="EMBL" id="KAG9067030.1"/>
    </source>
</evidence>
<dbReference type="EMBL" id="JAHRHY010000009">
    <property type="protein sequence ID" value="KAG9067030.1"/>
    <property type="molecule type" value="Genomic_DNA"/>
</dbReference>
<gene>
    <name evidence="1" type="ORF">KI688_012942</name>
</gene>
<evidence type="ECO:0000313" key="2">
    <source>
        <dbReference type="Proteomes" id="UP000707451"/>
    </source>
</evidence>
<name>A0A9P8BSZ0_9FUNG</name>
<comment type="caution">
    <text evidence="1">The sequence shown here is derived from an EMBL/GenBank/DDBJ whole genome shotgun (WGS) entry which is preliminary data.</text>
</comment>
<proteinExistence type="predicted"/>
<dbReference type="AlphaFoldDB" id="A0A9P8BSZ0"/>
<organism evidence="1 2">
    <name type="scientific">Linnemannia hyalina</name>
    <dbReference type="NCBI Taxonomy" id="64524"/>
    <lineage>
        <taxon>Eukaryota</taxon>
        <taxon>Fungi</taxon>
        <taxon>Fungi incertae sedis</taxon>
        <taxon>Mucoromycota</taxon>
        <taxon>Mortierellomycotina</taxon>
        <taxon>Mortierellomycetes</taxon>
        <taxon>Mortierellales</taxon>
        <taxon>Mortierellaceae</taxon>
        <taxon>Linnemannia</taxon>
    </lineage>
</organism>
<protein>
    <submittedName>
        <fullName evidence="1">Uncharacterized protein</fullName>
    </submittedName>
</protein>
<sequence length="75" mass="8562">MARPLKVLQVVNGGKQDTEPPSNCCLWIRSGVKNEWLDPVTYAEKGYVLKGSIKTDGLRIQLLAFKLRELQDIRY</sequence>